<gene>
    <name evidence="2" type="ORF">IEQ44_00540</name>
</gene>
<dbReference type="EMBL" id="JADCSA010000001">
    <property type="protein sequence ID" value="MBE7323137.1"/>
    <property type="molecule type" value="Genomic_DNA"/>
</dbReference>
<feature type="transmembrane region" description="Helical" evidence="1">
    <location>
        <begin position="32"/>
        <end position="52"/>
    </location>
</feature>
<evidence type="ECO:0000313" key="3">
    <source>
        <dbReference type="Proteomes" id="UP000756387"/>
    </source>
</evidence>
<name>A0ABR9RNI7_9ACTN</name>
<dbReference type="Proteomes" id="UP000756387">
    <property type="component" value="Unassembled WGS sequence"/>
</dbReference>
<feature type="transmembrane region" description="Helical" evidence="1">
    <location>
        <begin position="379"/>
        <end position="405"/>
    </location>
</feature>
<comment type="caution">
    <text evidence="2">The sequence shown here is derived from an EMBL/GenBank/DDBJ whole genome shotgun (WGS) entry which is preliminary data.</text>
</comment>
<keyword evidence="1" id="KW-1133">Transmembrane helix</keyword>
<evidence type="ECO:0000256" key="1">
    <source>
        <dbReference type="SAM" id="Phobius"/>
    </source>
</evidence>
<feature type="transmembrane region" description="Helical" evidence="1">
    <location>
        <begin position="106"/>
        <end position="127"/>
    </location>
</feature>
<keyword evidence="3" id="KW-1185">Reference proteome</keyword>
<organism evidence="2 3">
    <name type="scientific">Nocardioides malaquae</name>
    <dbReference type="NCBI Taxonomy" id="2773426"/>
    <lineage>
        <taxon>Bacteria</taxon>
        <taxon>Bacillati</taxon>
        <taxon>Actinomycetota</taxon>
        <taxon>Actinomycetes</taxon>
        <taxon>Propionibacteriales</taxon>
        <taxon>Nocardioidaceae</taxon>
        <taxon>Nocardioides</taxon>
    </lineage>
</organism>
<proteinExistence type="predicted"/>
<keyword evidence="1" id="KW-0812">Transmembrane</keyword>
<accession>A0ABR9RNI7</accession>
<evidence type="ECO:0000313" key="2">
    <source>
        <dbReference type="EMBL" id="MBE7323137.1"/>
    </source>
</evidence>
<feature type="transmembrane region" description="Helical" evidence="1">
    <location>
        <begin position="336"/>
        <end position="359"/>
    </location>
</feature>
<sequence>MGAAMGEVRQVLTDAVRVVAHGLRLVVAHAPVLAVLYLLGAAGRHGVLWLAVEASAVHPTLGGMLLPFAPMSSVVAFVLMLVVVARSADLSATPQAAAGTTGGARWLPVLASVMVPFLTVYAAQGYLDEDLFVFTNAAVHDELRGDMGVFYGEVADLDRAAVATGWVLVALVLVSLVLRFLFDRFRLPSRHRPLAFVAAYVEVLWILILGAAFAGALDRLWDWVQDRVFVRWVQDRWADLIDLLGPVGDPVARLVQAVGTFIDNADDVVLVPIAWLTVAAVVFGRSIALPERPPRRPGRRTAALRARTPHVVRRWAGEVTEDFASRFEGLRRGFRILLLGGIVPMAMFCLVFVVCRQAGVGVRELWRLVLGPQEADTMVAFVPWLALSADLVEYVLLAGLLAAAVHQVQVRQERLALRTADESTPEASETRSTGSST</sequence>
<feature type="transmembrane region" description="Helical" evidence="1">
    <location>
        <begin position="194"/>
        <end position="217"/>
    </location>
</feature>
<dbReference type="RefSeq" id="WP_193636479.1">
    <property type="nucleotide sequence ID" value="NZ_JADCSA010000001.1"/>
</dbReference>
<reference evidence="2 3" key="1">
    <citation type="submission" date="2020-10" db="EMBL/GenBank/DDBJ databases">
        <title>Nocardioides sp. isolated from sludge.</title>
        <authorList>
            <person name="Zhang X."/>
        </authorList>
    </citation>
    <scope>NUCLEOTIDE SEQUENCE [LARGE SCALE GENOMIC DNA]</scope>
    <source>
        <strain evidence="2 3">Y6</strain>
    </source>
</reference>
<feature type="transmembrane region" description="Helical" evidence="1">
    <location>
        <begin position="269"/>
        <end position="290"/>
    </location>
</feature>
<keyword evidence="1" id="KW-0472">Membrane</keyword>
<feature type="transmembrane region" description="Helical" evidence="1">
    <location>
        <begin position="160"/>
        <end position="182"/>
    </location>
</feature>
<feature type="transmembrane region" description="Helical" evidence="1">
    <location>
        <begin position="64"/>
        <end position="85"/>
    </location>
</feature>
<protein>
    <submittedName>
        <fullName evidence="2">Uncharacterized protein</fullName>
    </submittedName>
</protein>